<name>A0AAD1XFY1_EUPCR</name>
<protein>
    <submittedName>
        <fullName evidence="1">Uncharacterized protein</fullName>
    </submittedName>
</protein>
<organism evidence="1 2">
    <name type="scientific">Euplotes crassus</name>
    <dbReference type="NCBI Taxonomy" id="5936"/>
    <lineage>
        <taxon>Eukaryota</taxon>
        <taxon>Sar</taxon>
        <taxon>Alveolata</taxon>
        <taxon>Ciliophora</taxon>
        <taxon>Intramacronucleata</taxon>
        <taxon>Spirotrichea</taxon>
        <taxon>Hypotrichia</taxon>
        <taxon>Euplotida</taxon>
        <taxon>Euplotidae</taxon>
        <taxon>Moneuplotes</taxon>
    </lineage>
</organism>
<comment type="caution">
    <text evidence="1">The sequence shown here is derived from an EMBL/GenBank/DDBJ whole genome shotgun (WGS) entry which is preliminary data.</text>
</comment>
<reference evidence="1" key="1">
    <citation type="submission" date="2023-07" db="EMBL/GenBank/DDBJ databases">
        <authorList>
            <consortium name="AG Swart"/>
            <person name="Singh M."/>
            <person name="Singh A."/>
            <person name="Seah K."/>
            <person name="Emmerich C."/>
        </authorList>
    </citation>
    <scope>NUCLEOTIDE SEQUENCE</scope>
    <source>
        <strain evidence="1">DP1</strain>
    </source>
</reference>
<gene>
    <name evidence="1" type="ORF">ECRASSUSDP1_LOCUS11934</name>
</gene>
<evidence type="ECO:0000313" key="1">
    <source>
        <dbReference type="EMBL" id="CAI2370617.1"/>
    </source>
</evidence>
<keyword evidence="2" id="KW-1185">Reference proteome</keyword>
<sequence length="255" mass="29280">MNNADTHFDNQGSPNLDLNELMEFTTEEIDGHDVFRQQNVTLVNPETEEELTMILVIHTAVDQRDNKVVEVYEGDCPEVVGSSNGKVTHKIEYVKETQEAKIDTTSRIEMNMTKEKSRKGFTGKDFVKAVEQFVIQIQPYVSSYTIDFEEDDSCLDGCFLSIRNTIHLNTFSIMPSSVRDSEAPRPSLNSLIDNPQRQNNYLRKLFDKYKANITTEPSRILSRIQRACDVLFLDNEDEWEEDSFFSPMKLAALIC</sequence>
<dbReference type="AlphaFoldDB" id="A0AAD1XFY1"/>
<accession>A0AAD1XFY1</accession>
<dbReference type="Proteomes" id="UP001295684">
    <property type="component" value="Unassembled WGS sequence"/>
</dbReference>
<evidence type="ECO:0000313" key="2">
    <source>
        <dbReference type="Proteomes" id="UP001295684"/>
    </source>
</evidence>
<dbReference type="EMBL" id="CAMPGE010011809">
    <property type="protein sequence ID" value="CAI2370617.1"/>
    <property type="molecule type" value="Genomic_DNA"/>
</dbReference>
<proteinExistence type="predicted"/>